<evidence type="ECO:0000259" key="4">
    <source>
        <dbReference type="SMART" id="SM00984"/>
    </source>
</evidence>
<dbReference type="InterPro" id="IPR028359">
    <property type="entry name" value="UDP_ManNAc/GlcNAc_DH"/>
</dbReference>
<dbReference type="InterPro" id="IPR014026">
    <property type="entry name" value="UDP-Glc/GDP-Man_DH_dimer"/>
</dbReference>
<keyword evidence="2" id="KW-0560">Oxidoreductase</keyword>
<dbReference type="InterPro" id="IPR036291">
    <property type="entry name" value="NAD(P)-bd_dom_sf"/>
</dbReference>
<dbReference type="GO" id="GO:0000271">
    <property type="term" value="P:polysaccharide biosynthetic process"/>
    <property type="evidence" value="ECO:0007669"/>
    <property type="project" value="InterPro"/>
</dbReference>
<dbReference type="Pfam" id="PF00984">
    <property type="entry name" value="UDPG_MGDP_dh"/>
    <property type="match status" value="1"/>
</dbReference>
<dbReference type="InterPro" id="IPR014027">
    <property type="entry name" value="UDP-Glc/GDP-Man_DH_C"/>
</dbReference>
<dbReference type="EMBL" id="LAZR01007689">
    <property type="protein sequence ID" value="KKM83593.1"/>
    <property type="molecule type" value="Genomic_DNA"/>
</dbReference>
<comment type="similarity">
    <text evidence="1">Belongs to the UDP-glucose/GDP-mannose dehydrogenase family.</text>
</comment>
<organism evidence="5">
    <name type="scientific">marine sediment metagenome</name>
    <dbReference type="NCBI Taxonomy" id="412755"/>
    <lineage>
        <taxon>unclassified sequences</taxon>
        <taxon>metagenomes</taxon>
        <taxon>ecological metagenomes</taxon>
    </lineage>
</organism>
<feature type="domain" description="UDP-glucose/GDP-mannose dehydrogenase C-terminal" evidence="4">
    <location>
        <begin position="388"/>
        <end position="488"/>
    </location>
</feature>
<comment type="caution">
    <text evidence="5">The sequence shown here is derived from an EMBL/GenBank/DDBJ whole genome shotgun (WGS) entry which is preliminary data.</text>
</comment>
<dbReference type="PIRSF" id="PIRSF500136">
    <property type="entry name" value="UDP_ManNAc_DH"/>
    <property type="match status" value="1"/>
</dbReference>
<dbReference type="Pfam" id="PF03720">
    <property type="entry name" value="UDPG_MGDP_dh_C"/>
    <property type="match status" value="1"/>
</dbReference>
<dbReference type="Gene3D" id="3.40.50.720">
    <property type="entry name" value="NAD(P)-binding Rossmann-like Domain"/>
    <property type="match status" value="2"/>
</dbReference>
<dbReference type="SUPFAM" id="SSF48179">
    <property type="entry name" value="6-phosphogluconate dehydrogenase C-terminal domain-like"/>
    <property type="match status" value="1"/>
</dbReference>
<dbReference type="InterPro" id="IPR008927">
    <property type="entry name" value="6-PGluconate_DH-like_C_sf"/>
</dbReference>
<dbReference type="GO" id="GO:0051287">
    <property type="term" value="F:NAD binding"/>
    <property type="evidence" value="ECO:0007669"/>
    <property type="project" value="InterPro"/>
</dbReference>
<dbReference type="PANTHER" id="PTHR43491">
    <property type="entry name" value="UDP-N-ACETYL-D-MANNOSAMINE DEHYDROGENASE"/>
    <property type="match status" value="1"/>
</dbReference>
<dbReference type="SUPFAM" id="SSF51735">
    <property type="entry name" value="NAD(P)-binding Rossmann-fold domains"/>
    <property type="match status" value="1"/>
</dbReference>
<proteinExistence type="inferred from homology"/>
<dbReference type="NCBIfam" id="TIGR03026">
    <property type="entry name" value="NDP-sugDHase"/>
    <property type="match status" value="1"/>
</dbReference>
<accession>A0A0F9KNQ6</accession>
<dbReference type="InterPro" id="IPR017476">
    <property type="entry name" value="UDP-Glc/GDP-Man"/>
</dbReference>
<evidence type="ECO:0000256" key="1">
    <source>
        <dbReference type="ARBA" id="ARBA00006601"/>
    </source>
</evidence>
<dbReference type="PANTHER" id="PTHR43491:SF2">
    <property type="entry name" value="UDP-N-ACETYL-D-MANNOSAMINE DEHYDROGENASE"/>
    <property type="match status" value="1"/>
</dbReference>
<dbReference type="SMART" id="SM00984">
    <property type="entry name" value="UDPG_MGDP_dh_C"/>
    <property type="match status" value="1"/>
</dbReference>
<dbReference type="PIRSF" id="PIRSF000124">
    <property type="entry name" value="UDPglc_GDPman_dh"/>
    <property type="match status" value="1"/>
</dbReference>
<sequence>MVKYSISPSNEKFEIPDEKISQNECLKIKEICVKERKKGKEIIVVQGLGFVGSIMSVVVADCEKNNKKPYFVLGVDLPTEKSYWKIPKINSGKSPFNVEDPEVERLFRRTVEVKKNLRATWIKEVYSEADIVVVDINLDVIKPELGNSKVFEVKIDSFKIAIYDIAERIKPNSLLLIETTVPPGTIEKIVNPILIECFEKRGIDIIKNPPLIAHCYERVMPGKEYVNSIKKIWRTLSGINDKASQKAKKFLSNIIDIENFPLSELQNPTASELGKILENSYRTMNIAFIYEWTLLAEDIGINLFDVVNTIRVRKGTHDNMMFPGFGVGGYCLPKDPLLAEWGSKFLFHREQNLNFSLEAVNVNDLMPHHTFKLLKKGLEGHIENAKITILGASYRKDVGDTRNSPTITLYDDIITEGGIVMIHDPYANKMEGREDIIICKDFKATLKQAEAVVFAVNHKQYENLIVKDLTSQIKRNACIIDASNVLSDNKIVELKKNNFSVFGVGKGHIKYLGGEKE</sequence>
<dbReference type="GO" id="GO:0016628">
    <property type="term" value="F:oxidoreductase activity, acting on the CH-CH group of donors, NAD or NADP as acceptor"/>
    <property type="evidence" value="ECO:0007669"/>
    <property type="project" value="InterPro"/>
</dbReference>
<reference evidence="5" key="1">
    <citation type="journal article" date="2015" name="Nature">
        <title>Complex archaea that bridge the gap between prokaryotes and eukaryotes.</title>
        <authorList>
            <person name="Spang A."/>
            <person name="Saw J.H."/>
            <person name="Jorgensen S.L."/>
            <person name="Zaremba-Niedzwiedzka K."/>
            <person name="Martijn J."/>
            <person name="Lind A.E."/>
            <person name="van Eijk R."/>
            <person name="Schleper C."/>
            <person name="Guy L."/>
            <person name="Ettema T.J."/>
        </authorList>
    </citation>
    <scope>NUCLEOTIDE SEQUENCE</scope>
</reference>
<dbReference type="InterPro" id="IPR036220">
    <property type="entry name" value="UDP-Glc/GDP-Man_DH_C_sf"/>
</dbReference>
<evidence type="ECO:0000256" key="3">
    <source>
        <dbReference type="ARBA" id="ARBA00023027"/>
    </source>
</evidence>
<dbReference type="Pfam" id="PF03721">
    <property type="entry name" value="UDPG_MGDP_dh_N"/>
    <property type="match status" value="1"/>
</dbReference>
<evidence type="ECO:0000256" key="2">
    <source>
        <dbReference type="ARBA" id="ARBA00023002"/>
    </source>
</evidence>
<dbReference type="GO" id="GO:0016616">
    <property type="term" value="F:oxidoreductase activity, acting on the CH-OH group of donors, NAD or NADP as acceptor"/>
    <property type="evidence" value="ECO:0007669"/>
    <property type="project" value="InterPro"/>
</dbReference>
<name>A0A0F9KNQ6_9ZZZZ</name>
<evidence type="ECO:0000313" key="5">
    <source>
        <dbReference type="EMBL" id="KKM83593.1"/>
    </source>
</evidence>
<dbReference type="SUPFAM" id="SSF52413">
    <property type="entry name" value="UDP-glucose/GDP-mannose dehydrogenase C-terminal domain"/>
    <property type="match status" value="1"/>
</dbReference>
<gene>
    <name evidence="5" type="ORF">LCGC14_1307830</name>
</gene>
<keyword evidence="3" id="KW-0520">NAD</keyword>
<dbReference type="AlphaFoldDB" id="A0A0F9KNQ6"/>
<protein>
    <recommendedName>
        <fullName evidence="4">UDP-glucose/GDP-mannose dehydrogenase C-terminal domain-containing protein</fullName>
    </recommendedName>
</protein>
<dbReference type="InterPro" id="IPR001732">
    <property type="entry name" value="UDP-Glc/GDP-Man_DH_N"/>
</dbReference>